<evidence type="ECO:0000256" key="13">
    <source>
        <dbReference type="ARBA" id="ARBA00048679"/>
    </source>
</evidence>
<dbReference type="FunFam" id="1.10.510.10:FF:000035">
    <property type="entry name" value="Putative receptor-like serine/threonine-protein kinase"/>
    <property type="match status" value="1"/>
</dbReference>
<evidence type="ECO:0000259" key="20">
    <source>
        <dbReference type="PROSITE" id="PS50011"/>
    </source>
</evidence>
<dbReference type="EC" id="2.7.11.1" evidence="2"/>
<comment type="similarity">
    <text evidence="17">Belongs to the protein kinase superfamily.</text>
</comment>
<keyword evidence="9 16" id="KW-0067">ATP-binding</keyword>
<dbReference type="CDD" id="cd14066">
    <property type="entry name" value="STKc_IRAK"/>
    <property type="match status" value="1"/>
</dbReference>
<dbReference type="FunFam" id="3.30.200.20:FF:000173">
    <property type="entry name" value="Probable serine/threonine-protein kinase At1g01540"/>
    <property type="match status" value="1"/>
</dbReference>
<dbReference type="InterPro" id="IPR001245">
    <property type="entry name" value="Ser-Thr/Tyr_kinase_cat_dom"/>
</dbReference>
<evidence type="ECO:0000313" key="22">
    <source>
        <dbReference type="Proteomes" id="UP001604277"/>
    </source>
</evidence>
<keyword evidence="22" id="KW-1185">Reference proteome</keyword>
<feature type="binding site" evidence="15">
    <location>
        <position position="294"/>
    </location>
    <ligand>
        <name>Mg(2+)</name>
        <dbReference type="ChEBI" id="CHEBI:18420"/>
    </ligand>
</feature>
<feature type="binding site" evidence="15">
    <location>
        <position position="307"/>
    </location>
    <ligand>
        <name>Mg(2+)</name>
        <dbReference type="ChEBI" id="CHEBI:18420"/>
    </ligand>
</feature>
<reference evidence="22" key="1">
    <citation type="submission" date="2024-07" db="EMBL/GenBank/DDBJ databases">
        <title>Two chromosome-level genome assemblies of Korean endemic species Abeliophyllum distichum and Forsythia ovata (Oleaceae).</title>
        <authorList>
            <person name="Jang H."/>
        </authorList>
    </citation>
    <scope>NUCLEOTIDE SEQUENCE [LARGE SCALE GENOMIC DNA]</scope>
</reference>
<dbReference type="InterPro" id="IPR011009">
    <property type="entry name" value="Kinase-like_dom_sf"/>
</dbReference>
<comment type="catalytic activity">
    <reaction evidence="13">
        <text>L-seryl-[protein] + ATP = O-phospho-L-seryl-[protein] + ADP + H(+)</text>
        <dbReference type="Rhea" id="RHEA:17989"/>
        <dbReference type="Rhea" id="RHEA-COMP:9863"/>
        <dbReference type="Rhea" id="RHEA-COMP:11604"/>
        <dbReference type="ChEBI" id="CHEBI:15378"/>
        <dbReference type="ChEBI" id="CHEBI:29999"/>
        <dbReference type="ChEBI" id="CHEBI:30616"/>
        <dbReference type="ChEBI" id="CHEBI:83421"/>
        <dbReference type="ChEBI" id="CHEBI:456216"/>
        <dbReference type="EC" id="2.7.11.1"/>
    </reaction>
</comment>
<comment type="subcellular location">
    <subcellularLocation>
        <location evidence="1">Membrane</location>
        <topology evidence="1">Single-pass membrane protein</topology>
    </subcellularLocation>
</comment>
<dbReference type="SMART" id="SM00220">
    <property type="entry name" value="S_TKc"/>
    <property type="match status" value="1"/>
</dbReference>
<evidence type="ECO:0000256" key="14">
    <source>
        <dbReference type="PIRSR" id="PIRSR000615-1"/>
    </source>
</evidence>
<dbReference type="Gene3D" id="1.10.510.10">
    <property type="entry name" value="Transferase(Phosphotransferase) domain 1"/>
    <property type="match status" value="1"/>
</dbReference>
<dbReference type="GO" id="GO:0005524">
    <property type="term" value="F:ATP binding"/>
    <property type="evidence" value="ECO:0007669"/>
    <property type="project" value="UniProtKB-UniRule"/>
</dbReference>
<comment type="caution">
    <text evidence="21">The sequence shown here is derived from an EMBL/GenBank/DDBJ whole genome shotgun (WGS) entry which is preliminary data.</text>
</comment>
<dbReference type="PROSITE" id="PS00108">
    <property type="entry name" value="PROTEIN_KINASE_ST"/>
    <property type="match status" value="1"/>
</dbReference>
<feature type="compositionally biased region" description="Low complexity" evidence="18">
    <location>
        <begin position="119"/>
        <end position="138"/>
    </location>
</feature>
<feature type="binding site" evidence="16">
    <location>
        <position position="191"/>
    </location>
    <ligand>
        <name>ATP</name>
        <dbReference type="ChEBI" id="CHEBI:30616"/>
    </ligand>
</feature>
<dbReference type="InterPro" id="IPR052232">
    <property type="entry name" value="RLK_Ser/Thr-Kinase"/>
</dbReference>
<evidence type="ECO:0000256" key="12">
    <source>
        <dbReference type="ARBA" id="ARBA00047899"/>
    </source>
</evidence>
<dbReference type="GO" id="GO:0004674">
    <property type="term" value="F:protein serine/threonine kinase activity"/>
    <property type="evidence" value="ECO:0007669"/>
    <property type="project" value="UniProtKB-KW"/>
</dbReference>
<dbReference type="PANTHER" id="PTHR47984">
    <property type="entry name" value="OS01G0323000 PROTEIN"/>
    <property type="match status" value="1"/>
</dbReference>
<name>A0ABD1S114_9LAMI</name>
<comment type="catalytic activity">
    <reaction evidence="12">
        <text>L-threonyl-[protein] + ATP = O-phospho-L-threonyl-[protein] + ADP + H(+)</text>
        <dbReference type="Rhea" id="RHEA:46608"/>
        <dbReference type="Rhea" id="RHEA-COMP:11060"/>
        <dbReference type="Rhea" id="RHEA-COMP:11605"/>
        <dbReference type="ChEBI" id="CHEBI:15378"/>
        <dbReference type="ChEBI" id="CHEBI:30013"/>
        <dbReference type="ChEBI" id="CHEBI:30616"/>
        <dbReference type="ChEBI" id="CHEBI:61977"/>
        <dbReference type="ChEBI" id="CHEBI:456216"/>
        <dbReference type="EC" id="2.7.11.1"/>
    </reaction>
</comment>
<dbReference type="GO" id="GO:0016020">
    <property type="term" value="C:membrane"/>
    <property type="evidence" value="ECO:0007669"/>
    <property type="project" value="UniProtKB-SubCell"/>
</dbReference>
<keyword evidence="10 19" id="KW-1133">Transmembrane helix</keyword>
<evidence type="ECO:0000256" key="16">
    <source>
        <dbReference type="PROSITE-ProRule" id="PRU10141"/>
    </source>
</evidence>
<evidence type="ECO:0000256" key="7">
    <source>
        <dbReference type="ARBA" id="ARBA00022741"/>
    </source>
</evidence>
<dbReference type="PROSITE" id="PS00107">
    <property type="entry name" value="PROTEIN_KINASE_ATP"/>
    <property type="match status" value="1"/>
</dbReference>
<evidence type="ECO:0000256" key="9">
    <source>
        <dbReference type="ARBA" id="ARBA00022840"/>
    </source>
</evidence>
<dbReference type="PROSITE" id="PS50011">
    <property type="entry name" value="PROTEIN_KINASE_DOM"/>
    <property type="match status" value="1"/>
</dbReference>
<dbReference type="Gene3D" id="3.30.200.20">
    <property type="entry name" value="Phosphorylase Kinase, domain 1"/>
    <property type="match status" value="1"/>
</dbReference>
<evidence type="ECO:0000256" key="17">
    <source>
        <dbReference type="RuleBase" id="RU000304"/>
    </source>
</evidence>
<organism evidence="21 22">
    <name type="scientific">Forsythia ovata</name>
    <dbReference type="NCBI Taxonomy" id="205694"/>
    <lineage>
        <taxon>Eukaryota</taxon>
        <taxon>Viridiplantae</taxon>
        <taxon>Streptophyta</taxon>
        <taxon>Embryophyta</taxon>
        <taxon>Tracheophyta</taxon>
        <taxon>Spermatophyta</taxon>
        <taxon>Magnoliopsida</taxon>
        <taxon>eudicotyledons</taxon>
        <taxon>Gunneridae</taxon>
        <taxon>Pentapetalae</taxon>
        <taxon>asterids</taxon>
        <taxon>lamiids</taxon>
        <taxon>Lamiales</taxon>
        <taxon>Oleaceae</taxon>
        <taxon>Forsythieae</taxon>
        <taxon>Forsythia</taxon>
    </lineage>
</organism>
<feature type="region of interest" description="Disordered" evidence="18">
    <location>
        <begin position="116"/>
        <end position="138"/>
    </location>
</feature>
<sequence length="482" mass="53744">MAVSDNPTGSGESSGNIFTSRTSILDQKLYVIIIATVVVMLIIFLLILLFLRLNRNAKRRHIALKHSSGLLPFFCKEIDEIEDSDRTESCKAKELENKNITFLVEDVVKGVAIGKKGSSESNESNSNRSESSSAVSASTDGMNNFGWGRLYSLKELEIATDQFSDDNVIGEGGYGIVYRGILHDGSVVAVKSLRNNKGQAEKEFKVEVEAIGKVRHKNLVGLIGFCAEGTRRLLVYEYIDNGNLEQWLHGDVGLVSPLTWEIRMKIAIGTARGLAYLHEGLEPKVVHRDVKSSNILLDRKWNPRVSDFGLAKLLGSEKSYVTTRVMGTFGYVSPDYASTGMLNEGSDVYSFGILLMELITGRSPVDYSRPPGEMTLVDWFKGLVLSRRGEELVDSMIDVPPPPRALKRVLLICLRCIDLDANKRPKMGQIVHMLEADEFPYRTELRSTCETAPLHPRAARNNKVLFSPEDAVNEDEQRSRRR</sequence>
<dbReference type="SUPFAM" id="SSF56112">
    <property type="entry name" value="Protein kinase-like (PK-like)"/>
    <property type="match status" value="1"/>
</dbReference>
<dbReference type="AlphaFoldDB" id="A0ABD1S114"/>
<dbReference type="InterPro" id="IPR000719">
    <property type="entry name" value="Prot_kinase_dom"/>
</dbReference>
<evidence type="ECO:0000256" key="15">
    <source>
        <dbReference type="PIRSR" id="PIRSR000615-3"/>
    </source>
</evidence>
<evidence type="ECO:0000256" key="6">
    <source>
        <dbReference type="ARBA" id="ARBA00022692"/>
    </source>
</evidence>
<evidence type="ECO:0000256" key="1">
    <source>
        <dbReference type="ARBA" id="ARBA00004167"/>
    </source>
</evidence>
<accession>A0ABD1S114</accession>
<keyword evidence="15" id="KW-0460">Magnesium</keyword>
<evidence type="ECO:0000256" key="19">
    <source>
        <dbReference type="SAM" id="Phobius"/>
    </source>
</evidence>
<dbReference type="InterPro" id="IPR008271">
    <property type="entry name" value="Ser/Thr_kinase_AS"/>
</dbReference>
<dbReference type="EMBL" id="JBFOLJ010000011">
    <property type="protein sequence ID" value="KAL2494131.1"/>
    <property type="molecule type" value="Genomic_DNA"/>
</dbReference>
<evidence type="ECO:0000256" key="4">
    <source>
        <dbReference type="ARBA" id="ARBA00022553"/>
    </source>
</evidence>
<proteinExistence type="inferred from homology"/>
<keyword evidence="4" id="KW-0597">Phosphoprotein</keyword>
<feature type="transmembrane region" description="Helical" evidence="19">
    <location>
        <begin position="29"/>
        <end position="51"/>
    </location>
</feature>
<evidence type="ECO:0000256" key="11">
    <source>
        <dbReference type="ARBA" id="ARBA00023136"/>
    </source>
</evidence>
<keyword evidence="6 19" id="KW-0812">Transmembrane</keyword>
<evidence type="ECO:0000256" key="10">
    <source>
        <dbReference type="ARBA" id="ARBA00022989"/>
    </source>
</evidence>
<evidence type="ECO:0000256" key="5">
    <source>
        <dbReference type="ARBA" id="ARBA00022679"/>
    </source>
</evidence>
<dbReference type="Pfam" id="PF07714">
    <property type="entry name" value="PK_Tyr_Ser-Thr"/>
    <property type="match status" value="1"/>
</dbReference>
<protein>
    <recommendedName>
        <fullName evidence="2">non-specific serine/threonine protein kinase</fullName>
        <ecNumber evidence="2">2.7.11.1</ecNumber>
    </recommendedName>
</protein>
<keyword evidence="15" id="KW-0479">Metal-binding</keyword>
<evidence type="ECO:0000256" key="3">
    <source>
        <dbReference type="ARBA" id="ARBA00022527"/>
    </source>
</evidence>
<feature type="region of interest" description="Disordered" evidence="18">
    <location>
        <begin position="459"/>
        <end position="482"/>
    </location>
</feature>
<evidence type="ECO:0000313" key="21">
    <source>
        <dbReference type="EMBL" id="KAL2494131.1"/>
    </source>
</evidence>
<keyword evidence="3 17" id="KW-0723">Serine/threonine-protein kinase</keyword>
<keyword evidence="5" id="KW-0808">Transferase</keyword>
<keyword evidence="8" id="KW-0418">Kinase</keyword>
<evidence type="ECO:0000256" key="18">
    <source>
        <dbReference type="SAM" id="MobiDB-lite"/>
    </source>
</evidence>
<keyword evidence="11 19" id="KW-0472">Membrane</keyword>
<gene>
    <name evidence="21" type="ORF">Fot_37888</name>
</gene>
<keyword evidence="7 16" id="KW-0547">Nucleotide-binding</keyword>
<dbReference type="PANTHER" id="PTHR47984:SF31">
    <property type="entry name" value="OS03G0227900 PROTEIN"/>
    <property type="match status" value="1"/>
</dbReference>
<evidence type="ECO:0000256" key="2">
    <source>
        <dbReference type="ARBA" id="ARBA00012513"/>
    </source>
</evidence>
<feature type="domain" description="Protein kinase" evidence="20">
    <location>
        <begin position="163"/>
        <end position="440"/>
    </location>
</feature>
<evidence type="ECO:0000256" key="8">
    <source>
        <dbReference type="ARBA" id="ARBA00022777"/>
    </source>
</evidence>
<dbReference type="InterPro" id="IPR017441">
    <property type="entry name" value="Protein_kinase_ATP_BS"/>
</dbReference>
<feature type="active site" description="Proton acceptor" evidence="14">
    <location>
        <position position="289"/>
    </location>
</feature>
<dbReference type="Proteomes" id="UP001604277">
    <property type="component" value="Unassembled WGS sequence"/>
</dbReference>